<dbReference type="PANTHER" id="PTHR48250:SF3">
    <property type="entry name" value="CUTINASE 1-RELATED"/>
    <property type="match status" value="1"/>
</dbReference>
<keyword evidence="6 13" id="KW-0732">Signal</keyword>
<proteinExistence type="inferred from homology"/>
<comment type="subcellular location">
    <subcellularLocation>
        <location evidence="1">Secreted</location>
    </subcellularLocation>
</comment>
<evidence type="ECO:0000256" key="7">
    <source>
        <dbReference type="ARBA" id="ARBA00022801"/>
    </source>
</evidence>
<evidence type="ECO:0000256" key="2">
    <source>
        <dbReference type="ARBA" id="ARBA00007534"/>
    </source>
</evidence>
<dbReference type="GO" id="GO:0005576">
    <property type="term" value="C:extracellular region"/>
    <property type="evidence" value="ECO:0007669"/>
    <property type="project" value="UniProtKB-SubCell"/>
</dbReference>
<dbReference type="Pfam" id="PF01083">
    <property type="entry name" value="Cutinase"/>
    <property type="match status" value="1"/>
</dbReference>
<dbReference type="InterPro" id="IPR029058">
    <property type="entry name" value="AB_hydrolase_fold"/>
</dbReference>
<dbReference type="GO" id="GO:0050525">
    <property type="term" value="F:cutinase activity"/>
    <property type="evidence" value="ECO:0007669"/>
    <property type="project" value="UniProtKB-EC"/>
</dbReference>
<evidence type="ECO:0000313" key="14">
    <source>
        <dbReference type="EMBL" id="KAK7750134.1"/>
    </source>
</evidence>
<comment type="catalytic activity">
    <reaction evidence="10">
        <text>cutin + H2O = cutin monomers.</text>
        <dbReference type="EC" id="3.1.1.74"/>
    </reaction>
</comment>
<feature type="active site" description="Proton donor/acceptor" evidence="11">
    <location>
        <position position="208"/>
    </location>
</feature>
<accession>A0AAN9UVU6</accession>
<evidence type="ECO:0000256" key="1">
    <source>
        <dbReference type="ARBA" id="ARBA00004613"/>
    </source>
</evidence>
<evidence type="ECO:0000256" key="9">
    <source>
        <dbReference type="ARBA" id="ARBA00023157"/>
    </source>
</evidence>
<feature type="active site" description="Nucleophile" evidence="11">
    <location>
        <position position="140"/>
    </location>
</feature>
<keyword evidence="7" id="KW-0378">Hydrolase</keyword>
<keyword evidence="8" id="KW-0843">Virulence</keyword>
<evidence type="ECO:0000256" key="5">
    <source>
        <dbReference type="ARBA" id="ARBA00022525"/>
    </source>
</evidence>
<feature type="active site" evidence="11">
    <location>
        <position position="195"/>
    </location>
</feature>
<dbReference type="SMART" id="SM01110">
    <property type="entry name" value="Cutinase"/>
    <property type="match status" value="1"/>
</dbReference>
<sequence>MKASLLSTAAALVAGVFASPVPEDPRSDYTRREPAVPRQASDTANEFLEGGCRDVIFIYARGTTQDGNIGDAPGPQTIDLLKAALGDAAVAAQGVEYPASLLDNLREGGCDPEDAEKMAALITQAATECPDAQLVVSGFSQGAAMVHRSVEQLDTATAGRIAAGVTYGDTQKAQDNGGIPGLAADRTHIICHDGDLVCEGTLIVTEAHHGYENEAPEAVEFIVGKL</sequence>
<dbReference type="SUPFAM" id="SSF53474">
    <property type="entry name" value="alpha/beta-Hydrolases"/>
    <property type="match status" value="1"/>
</dbReference>
<dbReference type="InterPro" id="IPR043579">
    <property type="entry name" value="CUTINASE_2"/>
</dbReference>
<feature type="signal peptide" evidence="13">
    <location>
        <begin position="1"/>
        <end position="18"/>
    </location>
</feature>
<evidence type="ECO:0000256" key="8">
    <source>
        <dbReference type="ARBA" id="ARBA00023026"/>
    </source>
</evidence>
<keyword evidence="5" id="KW-0964">Secreted</keyword>
<dbReference type="Proteomes" id="UP001320420">
    <property type="component" value="Unassembled WGS sequence"/>
</dbReference>
<dbReference type="PRINTS" id="PR00129">
    <property type="entry name" value="CUTINASE"/>
</dbReference>
<dbReference type="InterPro" id="IPR000675">
    <property type="entry name" value="Cutinase/axe"/>
</dbReference>
<organism evidence="14 15">
    <name type="scientific">Diatrype stigma</name>
    <dbReference type="NCBI Taxonomy" id="117547"/>
    <lineage>
        <taxon>Eukaryota</taxon>
        <taxon>Fungi</taxon>
        <taxon>Dikarya</taxon>
        <taxon>Ascomycota</taxon>
        <taxon>Pezizomycotina</taxon>
        <taxon>Sordariomycetes</taxon>
        <taxon>Xylariomycetidae</taxon>
        <taxon>Xylariales</taxon>
        <taxon>Diatrypaceae</taxon>
        <taxon>Diatrype</taxon>
    </lineage>
</organism>
<evidence type="ECO:0000256" key="10">
    <source>
        <dbReference type="ARBA" id="ARBA00034045"/>
    </source>
</evidence>
<reference evidence="14 15" key="1">
    <citation type="submission" date="2024-02" db="EMBL/GenBank/DDBJ databases">
        <title>De novo assembly and annotation of 12 fungi associated with fruit tree decline syndrome in Ontario, Canada.</title>
        <authorList>
            <person name="Sulman M."/>
            <person name="Ellouze W."/>
            <person name="Ilyukhin E."/>
        </authorList>
    </citation>
    <scope>NUCLEOTIDE SEQUENCE [LARGE SCALE GENOMIC DNA]</scope>
    <source>
        <strain evidence="14 15">M11/M66-122</strain>
    </source>
</reference>
<evidence type="ECO:0000256" key="11">
    <source>
        <dbReference type="PIRSR" id="PIRSR611150-1"/>
    </source>
</evidence>
<dbReference type="EMBL" id="JAKJXP020000069">
    <property type="protein sequence ID" value="KAK7750134.1"/>
    <property type="molecule type" value="Genomic_DNA"/>
</dbReference>
<keyword evidence="15" id="KW-1185">Reference proteome</keyword>
<name>A0AAN9UVU6_9PEZI</name>
<evidence type="ECO:0000313" key="15">
    <source>
        <dbReference type="Proteomes" id="UP001320420"/>
    </source>
</evidence>
<feature type="disulfide bond" evidence="12">
    <location>
        <begin position="191"/>
        <end position="198"/>
    </location>
</feature>
<gene>
    <name evidence="14" type="ORF">SLS62_007882</name>
</gene>
<dbReference type="PROSITE" id="PS00931">
    <property type="entry name" value="CUTINASE_2"/>
    <property type="match status" value="1"/>
</dbReference>
<protein>
    <recommendedName>
        <fullName evidence="3">cutinase</fullName>
        <ecNumber evidence="3">3.1.1.74</ecNumber>
    </recommendedName>
</protein>
<comment type="similarity">
    <text evidence="2">Belongs to the cutinase family.</text>
</comment>
<comment type="caution">
    <text evidence="14">The sequence shown here is derived from an EMBL/GenBank/DDBJ whole genome shotgun (WGS) entry which is preliminary data.</text>
</comment>
<evidence type="ECO:0000256" key="3">
    <source>
        <dbReference type="ARBA" id="ARBA00013095"/>
    </source>
</evidence>
<dbReference type="GO" id="GO:0016052">
    <property type="term" value="P:carbohydrate catabolic process"/>
    <property type="evidence" value="ECO:0007669"/>
    <property type="project" value="TreeGrafter"/>
</dbReference>
<dbReference type="Gene3D" id="3.40.50.1820">
    <property type="entry name" value="alpha/beta hydrolase"/>
    <property type="match status" value="1"/>
</dbReference>
<evidence type="ECO:0000256" key="6">
    <source>
        <dbReference type="ARBA" id="ARBA00022729"/>
    </source>
</evidence>
<evidence type="ECO:0000256" key="12">
    <source>
        <dbReference type="PIRSR" id="PIRSR611150-2"/>
    </source>
</evidence>
<dbReference type="InterPro" id="IPR011150">
    <property type="entry name" value="Cutinase_monf"/>
</dbReference>
<dbReference type="AlphaFoldDB" id="A0AAN9UVU6"/>
<feature type="disulfide bond" evidence="12">
    <location>
        <begin position="52"/>
        <end position="129"/>
    </location>
</feature>
<keyword evidence="4" id="KW-0719">Serine esterase</keyword>
<feature type="chain" id="PRO_5042999753" description="cutinase" evidence="13">
    <location>
        <begin position="19"/>
        <end position="226"/>
    </location>
</feature>
<evidence type="ECO:0000256" key="4">
    <source>
        <dbReference type="ARBA" id="ARBA00022487"/>
    </source>
</evidence>
<evidence type="ECO:0000256" key="13">
    <source>
        <dbReference type="SAM" id="SignalP"/>
    </source>
</evidence>
<dbReference type="PANTHER" id="PTHR48250">
    <property type="entry name" value="CUTINASE 2-RELATED"/>
    <property type="match status" value="1"/>
</dbReference>
<dbReference type="EC" id="3.1.1.74" evidence="3"/>
<keyword evidence="9 12" id="KW-1015">Disulfide bond</keyword>